<evidence type="ECO:0000256" key="3">
    <source>
        <dbReference type="SAM" id="Phobius"/>
    </source>
</evidence>
<feature type="compositionally biased region" description="Low complexity" evidence="2">
    <location>
        <begin position="566"/>
        <end position="585"/>
    </location>
</feature>
<evidence type="ECO:0000313" key="4">
    <source>
        <dbReference type="EMBL" id="MEP0815868.1"/>
    </source>
</evidence>
<organism evidence="4 5">
    <name type="scientific">Trichocoleus desertorum GB2-A4</name>
    <dbReference type="NCBI Taxonomy" id="2933944"/>
    <lineage>
        <taxon>Bacteria</taxon>
        <taxon>Bacillati</taxon>
        <taxon>Cyanobacteriota</taxon>
        <taxon>Cyanophyceae</taxon>
        <taxon>Leptolyngbyales</taxon>
        <taxon>Trichocoleusaceae</taxon>
        <taxon>Trichocoleus</taxon>
    </lineage>
</organism>
<dbReference type="Gene3D" id="2.40.160.180">
    <property type="entry name" value="Carbohydrate-selective porin OprB"/>
    <property type="match status" value="1"/>
</dbReference>
<feature type="region of interest" description="Disordered" evidence="2">
    <location>
        <begin position="552"/>
        <end position="608"/>
    </location>
</feature>
<reference evidence="4 5" key="1">
    <citation type="submission" date="2022-04" db="EMBL/GenBank/DDBJ databases">
        <title>Positive selection, recombination, and allopatry shape intraspecific diversity of widespread and dominant cyanobacteria.</title>
        <authorList>
            <person name="Wei J."/>
            <person name="Shu W."/>
            <person name="Hu C."/>
        </authorList>
    </citation>
    <scope>NUCLEOTIDE SEQUENCE [LARGE SCALE GENOMIC DNA]</scope>
    <source>
        <strain evidence="4 5">GB2-A4</strain>
    </source>
</reference>
<dbReference type="InterPro" id="IPR038673">
    <property type="entry name" value="OprB_sf"/>
</dbReference>
<feature type="compositionally biased region" description="Low complexity" evidence="2">
    <location>
        <begin position="46"/>
        <end position="67"/>
    </location>
</feature>
<feature type="region of interest" description="Disordered" evidence="2">
    <location>
        <begin position="127"/>
        <end position="178"/>
    </location>
</feature>
<dbReference type="EMBL" id="JAMPKM010000001">
    <property type="protein sequence ID" value="MEP0815868.1"/>
    <property type="molecule type" value="Genomic_DNA"/>
</dbReference>
<evidence type="ECO:0008006" key="6">
    <source>
        <dbReference type="Google" id="ProtNLM"/>
    </source>
</evidence>
<dbReference type="Proteomes" id="UP001464891">
    <property type="component" value="Unassembled WGS sequence"/>
</dbReference>
<keyword evidence="3" id="KW-1133">Transmembrane helix</keyword>
<keyword evidence="3" id="KW-0472">Membrane</keyword>
<gene>
    <name evidence="4" type="ORF">NC998_02030</name>
</gene>
<feature type="compositionally biased region" description="Low complexity" evidence="2">
    <location>
        <begin position="150"/>
        <end position="169"/>
    </location>
</feature>
<dbReference type="RefSeq" id="WP_190431427.1">
    <property type="nucleotide sequence ID" value="NZ_JAMPKM010000001.1"/>
</dbReference>
<keyword evidence="3" id="KW-0812">Transmembrane</keyword>
<feature type="transmembrane region" description="Helical" evidence="3">
    <location>
        <begin position="12"/>
        <end position="32"/>
    </location>
</feature>
<sequence>MLDSRWSIFRSYLLSLRVLASGSISLLLFIGLTQVKPSWANSPRLSESTPQPSSQSQAPATQSPSSEAKLRNKKATPQARSTLAAAALAPLKAPQNLSNTEADLVHQIAGSRPEVLAKQVETAMPSFIAPQRSPSLGSDATTPSKSVNPQRSRSVQSSSVTTKSTTKTSGVKPSQTAPIKTADNYWQMNGAGLGVPGQYSPGICAGNCNGWPQPVGQRSDPNGQPLLVPTPLPTVRPETPSASFSPQQLPWMSGGPVAAPGWGGINGNAYPYPYPVGQLPPAQLAPMPPPGWHPYGWNPNGGFYPMGQPMPAPMPTLMVPGAGGPTGPDSSNNIYFYNRYAPSPQPTAAPVAPVSVPNLTAPLTYPNFYNGAPNSPNNFYNGAPNYPGNFYSPNPVYPTNTYSSQAPSYPNNYPGNIYNNVPGYPSNYSNPALGYPGNSYPPNSYPTAPGYPSNSYSPVPNYPSNYPNPALGYPGNSYPPNSYPPNSYPTAFPTAPNYPSNPSSPAPNYPGYGANPTPMYPGSVYNAAPNYPGSPYPGAPAASYGAPSPYGAGYPTGQPTAFPQFQNTPTPTAPQSTTAPPSNSPGNVAPAAALETRPETSSKPLLRSTALSEPSVQLQGVYLYQADESSARARLSAAYPLTPNILFGGALDLTTGQGLVDSQQEGLSLNELFVATSPRDLPNLRFVVGQLDLTSYFDRNSFAKDGASHFFNPVFQTNSALTATGIGSRPGALVNWALTDNIEARFAAFSSARSIGDFSLDGFAGELGLRYGNAIIRGTYSTGRETGAGDGFREIFQVNRGDGLSGPQRGDREEGFGINAEVFIPSLNMGLFGRYGQYNNRGLDEQGNTYNVGLTVLDVFAPDDRLGLAYGRQLSNAALRRQLGDRNPDVLELYYDFRFLPNLRLGFTLQELNGFSETIAGFRLKTEFDVTPKGRLQ</sequence>
<comment type="similarity">
    <text evidence="1">Belongs to the OprB family.</text>
</comment>
<evidence type="ECO:0000256" key="1">
    <source>
        <dbReference type="ARBA" id="ARBA00008769"/>
    </source>
</evidence>
<protein>
    <recommendedName>
        <fullName evidence="6">Porin</fullName>
    </recommendedName>
</protein>
<proteinExistence type="inferred from homology"/>
<feature type="region of interest" description="Disordered" evidence="2">
    <location>
        <begin position="40"/>
        <end position="80"/>
    </location>
</feature>
<feature type="compositionally biased region" description="Polar residues" evidence="2">
    <location>
        <begin position="599"/>
        <end position="608"/>
    </location>
</feature>
<feature type="compositionally biased region" description="Polar residues" evidence="2">
    <location>
        <begin position="132"/>
        <end position="149"/>
    </location>
</feature>
<comment type="caution">
    <text evidence="4">The sequence shown here is derived from an EMBL/GenBank/DDBJ whole genome shotgun (WGS) entry which is preliminary data.</text>
</comment>
<keyword evidence="5" id="KW-1185">Reference proteome</keyword>
<evidence type="ECO:0000313" key="5">
    <source>
        <dbReference type="Proteomes" id="UP001464891"/>
    </source>
</evidence>
<name>A0ABV0J277_9CYAN</name>
<accession>A0ABV0J277</accession>
<evidence type="ECO:0000256" key="2">
    <source>
        <dbReference type="SAM" id="MobiDB-lite"/>
    </source>
</evidence>